<organism evidence="6 7">
    <name type="scientific">Acidiphilium cryptum (strain JF-5)</name>
    <dbReference type="NCBI Taxonomy" id="349163"/>
    <lineage>
        <taxon>Bacteria</taxon>
        <taxon>Pseudomonadati</taxon>
        <taxon>Pseudomonadota</taxon>
        <taxon>Alphaproteobacteria</taxon>
        <taxon>Acetobacterales</taxon>
        <taxon>Acidocellaceae</taxon>
        <taxon>Acidiphilium</taxon>
    </lineage>
</organism>
<dbReference type="GO" id="GO:0006508">
    <property type="term" value="P:proteolysis"/>
    <property type="evidence" value="ECO:0007669"/>
    <property type="project" value="UniProtKB-KW"/>
</dbReference>
<dbReference type="InterPro" id="IPR004447">
    <property type="entry name" value="Peptidase_S41A"/>
</dbReference>
<dbReference type="SUPFAM" id="SSF52096">
    <property type="entry name" value="ClpP/crotonase"/>
    <property type="match status" value="1"/>
</dbReference>
<comment type="similarity">
    <text evidence="1">Belongs to the peptidase S41A family.</text>
</comment>
<dbReference type="EMBL" id="CP000697">
    <property type="protein sequence ID" value="ABQ29267.1"/>
    <property type="molecule type" value="Genomic_DNA"/>
</dbReference>
<dbReference type="KEGG" id="acr:Acry_0038"/>
<evidence type="ECO:0000256" key="3">
    <source>
        <dbReference type="ARBA" id="ARBA00022801"/>
    </source>
</evidence>
<protein>
    <submittedName>
        <fullName evidence="6">C-terminal processing peptidase</fullName>
        <ecNumber evidence="6">3.4.21.102</ecNumber>
    </submittedName>
</protein>
<dbReference type="Pfam" id="PF03572">
    <property type="entry name" value="Peptidase_S41"/>
    <property type="match status" value="1"/>
</dbReference>
<dbReference type="InterPro" id="IPR001478">
    <property type="entry name" value="PDZ"/>
</dbReference>
<dbReference type="InterPro" id="IPR041489">
    <property type="entry name" value="PDZ_6"/>
</dbReference>
<sequence length="534" mass="55929">MKRRMARSLARRSRAHRARRPALVRPIRRIVTVLCVMLPICGAQAGQRGFDSTHAAAVWGAALAFMAPRTLQPLGIPRMAVWGLSGITALDPDLTVQEQSGKLLLFGPNRVIFATLAPPVGDAAKWGVACAAVAAHAFAASPTIERAGTGGMIRSFFDELFNHFDPYSRYVAPREAATERALRLGLGGIGMTLARHDRIVTITGVTPSSPADRAGIAPGMQLLAIDGRDAAAQPVAQLQQELAGPIGSMIDLTIRPGHSLPQTITLARALVPTQSVTGQIDDGIAHIRVLGFDHGTARQFAAVLAQLVQAQPAPKGIVIDLRGNRGGVLRQSVLSLDTLLSQGTIIHTIGRDPAANKVWHAEGADIAHGLPVVVLVDGGTASAAEVFSAAIADNDRGVVLGSATLGKGLVQSVTELPGGGELFVTWSRMIAPRGWPLQSLGVFPQVCTSLGTDQLAKQINALRHGVDLLAKPLAETRAARAPMPLAEVLALREACPAAIGGNGYERAAAALIDHPAAYRAALIRPLLPHARAGG</sequence>
<name>A5FUI5_ACICJ</name>
<keyword evidence="3 6" id="KW-0378">Hydrolase</keyword>
<dbReference type="CDD" id="cd06782">
    <property type="entry name" value="cpPDZ_CPP-like"/>
    <property type="match status" value="1"/>
</dbReference>
<dbReference type="InterPro" id="IPR036034">
    <property type="entry name" value="PDZ_sf"/>
</dbReference>
<proteinExistence type="inferred from homology"/>
<dbReference type="HOGENOM" id="CLU_017295_1_2_5"/>
<accession>A5FUI5</accession>
<dbReference type="Gene3D" id="3.90.226.10">
    <property type="entry name" value="2-enoyl-CoA Hydratase, Chain A, domain 1"/>
    <property type="match status" value="1"/>
</dbReference>
<dbReference type="eggNOG" id="COG0793">
    <property type="taxonomic scope" value="Bacteria"/>
</dbReference>
<dbReference type="GO" id="GO:0004252">
    <property type="term" value="F:serine-type endopeptidase activity"/>
    <property type="evidence" value="ECO:0007669"/>
    <property type="project" value="UniProtKB-EC"/>
</dbReference>
<dbReference type="SMART" id="SM00228">
    <property type="entry name" value="PDZ"/>
    <property type="match status" value="1"/>
</dbReference>
<dbReference type="PANTHER" id="PTHR32060:SF30">
    <property type="entry name" value="CARBOXY-TERMINAL PROCESSING PROTEASE CTPA"/>
    <property type="match status" value="1"/>
</dbReference>
<dbReference type="Gene3D" id="2.30.42.10">
    <property type="match status" value="1"/>
</dbReference>
<reference evidence="6 7" key="1">
    <citation type="submission" date="2007-05" db="EMBL/GenBank/DDBJ databases">
        <title>Complete sequence of chromosome of Acidiphilium cryptum JF-5.</title>
        <authorList>
            <consortium name="US DOE Joint Genome Institute"/>
            <person name="Copeland A."/>
            <person name="Lucas S."/>
            <person name="Lapidus A."/>
            <person name="Barry K."/>
            <person name="Detter J.C."/>
            <person name="Glavina del Rio T."/>
            <person name="Hammon N."/>
            <person name="Israni S."/>
            <person name="Dalin E."/>
            <person name="Tice H."/>
            <person name="Pitluck S."/>
            <person name="Sims D."/>
            <person name="Brettin T."/>
            <person name="Bruce D."/>
            <person name="Han C."/>
            <person name="Schmutz J."/>
            <person name="Larimer F."/>
            <person name="Land M."/>
            <person name="Hauser L."/>
            <person name="Kyrpides N."/>
            <person name="Kim E."/>
            <person name="Magnuson T."/>
            <person name="Richardson P."/>
        </authorList>
    </citation>
    <scope>NUCLEOTIDE SEQUENCE [LARGE SCALE GENOMIC DNA]</scope>
    <source>
        <strain evidence="6 7">JF-5</strain>
    </source>
</reference>
<keyword evidence="4" id="KW-0720">Serine protease</keyword>
<evidence type="ECO:0000259" key="5">
    <source>
        <dbReference type="PROSITE" id="PS50106"/>
    </source>
</evidence>
<dbReference type="PANTHER" id="PTHR32060">
    <property type="entry name" value="TAIL-SPECIFIC PROTEASE"/>
    <property type="match status" value="1"/>
</dbReference>
<dbReference type="Gene3D" id="3.30.750.44">
    <property type="match status" value="1"/>
</dbReference>
<dbReference type="Proteomes" id="UP000000245">
    <property type="component" value="Chromosome"/>
</dbReference>
<dbReference type="GO" id="GO:0007165">
    <property type="term" value="P:signal transduction"/>
    <property type="evidence" value="ECO:0007669"/>
    <property type="project" value="TreeGrafter"/>
</dbReference>
<dbReference type="SUPFAM" id="SSF50156">
    <property type="entry name" value="PDZ domain-like"/>
    <property type="match status" value="1"/>
</dbReference>
<gene>
    <name evidence="6" type="ordered locus">Acry_0038</name>
</gene>
<evidence type="ECO:0000256" key="1">
    <source>
        <dbReference type="ARBA" id="ARBA00009179"/>
    </source>
</evidence>
<dbReference type="InterPro" id="IPR005151">
    <property type="entry name" value="Tail-specific_protease"/>
</dbReference>
<evidence type="ECO:0000256" key="2">
    <source>
        <dbReference type="ARBA" id="ARBA00022670"/>
    </source>
</evidence>
<feature type="domain" description="PDZ" evidence="5">
    <location>
        <begin position="187"/>
        <end position="243"/>
    </location>
</feature>
<evidence type="ECO:0000313" key="6">
    <source>
        <dbReference type="EMBL" id="ABQ29267.1"/>
    </source>
</evidence>
<dbReference type="Pfam" id="PF17820">
    <property type="entry name" value="PDZ_6"/>
    <property type="match status" value="1"/>
</dbReference>
<dbReference type="InterPro" id="IPR029045">
    <property type="entry name" value="ClpP/crotonase-like_dom_sf"/>
</dbReference>
<dbReference type="AlphaFoldDB" id="A5FUI5"/>
<dbReference type="GO" id="GO:0030288">
    <property type="term" value="C:outer membrane-bounded periplasmic space"/>
    <property type="evidence" value="ECO:0007669"/>
    <property type="project" value="TreeGrafter"/>
</dbReference>
<evidence type="ECO:0000313" key="7">
    <source>
        <dbReference type="Proteomes" id="UP000000245"/>
    </source>
</evidence>
<dbReference type="SMART" id="SM00245">
    <property type="entry name" value="TSPc"/>
    <property type="match status" value="1"/>
</dbReference>
<keyword evidence="7" id="KW-1185">Reference proteome</keyword>
<dbReference type="PROSITE" id="PS50106">
    <property type="entry name" value="PDZ"/>
    <property type="match status" value="1"/>
</dbReference>
<dbReference type="CDD" id="cd07560">
    <property type="entry name" value="Peptidase_S41_CPP"/>
    <property type="match status" value="1"/>
</dbReference>
<evidence type="ECO:0000256" key="4">
    <source>
        <dbReference type="ARBA" id="ARBA00022825"/>
    </source>
</evidence>
<keyword evidence="2" id="KW-0645">Protease</keyword>
<dbReference type="STRING" id="349163.Acry_0038"/>
<dbReference type="EC" id="3.4.21.102" evidence="6"/>